<reference evidence="1" key="1">
    <citation type="submission" date="2019-04" db="EMBL/GenBank/DDBJ databases">
        <title>Microbes associate with the intestines of laboratory mice.</title>
        <authorList>
            <person name="Navarre W."/>
            <person name="Wong E."/>
            <person name="Huang K."/>
            <person name="Tropini C."/>
            <person name="Ng K."/>
            <person name="Yu B."/>
        </authorList>
    </citation>
    <scope>NUCLEOTIDE SEQUENCE</scope>
    <source>
        <strain evidence="1">NM09_H32</strain>
    </source>
</reference>
<comment type="caution">
    <text evidence="1">The sequence shown here is derived from an EMBL/GenBank/DDBJ whole genome shotgun (WGS) entry which is preliminary data.</text>
</comment>
<evidence type="ECO:0000313" key="1">
    <source>
        <dbReference type="EMBL" id="TGY66510.1"/>
    </source>
</evidence>
<gene>
    <name evidence="1" type="ORF">E5336_04235</name>
</gene>
<organism evidence="1 2">
    <name type="scientific">Dubosiella muris</name>
    <dbReference type="NCBI Taxonomy" id="3038133"/>
    <lineage>
        <taxon>Bacteria</taxon>
        <taxon>Bacillati</taxon>
        <taxon>Bacillota</taxon>
        <taxon>Erysipelotrichia</taxon>
        <taxon>Erysipelotrichales</taxon>
        <taxon>Erysipelotrichaceae</taxon>
        <taxon>Dubosiella</taxon>
    </lineage>
</organism>
<proteinExistence type="predicted"/>
<sequence>MRWVLTCALITIVLMPLANRFRTLMTFAWGFFMYSLTIFACATPKMIRGVFVFLNRHKYTSMFVNDVNVRIFVSLYFNMIITTAYACFDLFTGLVDHSEWLVAISFYYLVLTVIRFYLLSYVNRHHGRQKIAGRKFLEDLKRYKFTGIMLLVLLVPYCWIAFMMLEKNQSYSYRGLMLYVMAGFTIYQWVMVVFGHIVYRKIDAPILTSTRALNFACSIVSLLSFETAWFSGYGETRQILVALSGTAGGIAVFGVAFGMISRAHSILSLNFVPGGKDRLKFWDALQQKKADYAQEKEKYNAYIEKHWNTDEIDNYRWIRKTDPESKNEPASR</sequence>
<dbReference type="Proteomes" id="UP000308836">
    <property type="component" value="Unassembled WGS sequence"/>
</dbReference>
<evidence type="ECO:0000313" key="2">
    <source>
        <dbReference type="Proteomes" id="UP000308836"/>
    </source>
</evidence>
<protein>
    <submittedName>
        <fullName evidence="1">Uncharacterized protein</fullName>
    </submittedName>
</protein>
<dbReference type="EMBL" id="SRYG01000006">
    <property type="protein sequence ID" value="TGY66510.1"/>
    <property type="molecule type" value="Genomic_DNA"/>
</dbReference>
<accession>A0AC61R8J1</accession>
<name>A0AC61R8J1_9FIRM</name>
<keyword evidence="2" id="KW-1185">Reference proteome</keyword>